<keyword evidence="1" id="KW-0547">Nucleotide-binding</keyword>
<name>D2V0I3_NAEGR</name>
<dbReference type="OrthoDB" id="18798at2759"/>
<dbReference type="SMART" id="SM00174">
    <property type="entry name" value="RHO"/>
    <property type="match status" value="1"/>
</dbReference>
<dbReference type="Gene3D" id="3.40.50.300">
    <property type="entry name" value="P-loop containing nucleotide triphosphate hydrolases"/>
    <property type="match status" value="1"/>
</dbReference>
<dbReference type="VEuPathDB" id="AmoebaDB:NAEGRDRAFT_62305"/>
<organism evidence="4">
    <name type="scientific">Naegleria gruberi</name>
    <name type="common">Amoeba</name>
    <dbReference type="NCBI Taxonomy" id="5762"/>
    <lineage>
        <taxon>Eukaryota</taxon>
        <taxon>Discoba</taxon>
        <taxon>Heterolobosea</taxon>
        <taxon>Tetramitia</taxon>
        <taxon>Eutetramitia</taxon>
        <taxon>Vahlkampfiidae</taxon>
        <taxon>Naegleria</taxon>
    </lineage>
</organism>
<accession>D2V0I3</accession>
<dbReference type="GO" id="GO:0005525">
    <property type="term" value="F:GTP binding"/>
    <property type="evidence" value="ECO:0007669"/>
    <property type="project" value="UniProtKB-KW"/>
</dbReference>
<dbReference type="RefSeq" id="XP_002682470.1">
    <property type="nucleotide sequence ID" value="XM_002682424.1"/>
</dbReference>
<dbReference type="AlphaFoldDB" id="D2V0I3"/>
<dbReference type="InterPro" id="IPR005225">
    <property type="entry name" value="Small_GTP-bd"/>
</dbReference>
<proteinExistence type="predicted"/>
<dbReference type="InParanoid" id="D2V0I3"/>
<dbReference type="InterPro" id="IPR001806">
    <property type="entry name" value="Small_GTPase"/>
</dbReference>
<dbReference type="GO" id="GO:0003924">
    <property type="term" value="F:GTPase activity"/>
    <property type="evidence" value="ECO:0007669"/>
    <property type="project" value="InterPro"/>
</dbReference>
<evidence type="ECO:0000256" key="1">
    <source>
        <dbReference type="ARBA" id="ARBA00022741"/>
    </source>
</evidence>
<dbReference type="EMBL" id="GG738847">
    <property type="protein sequence ID" value="EFC49726.1"/>
    <property type="molecule type" value="Genomic_DNA"/>
</dbReference>
<dbReference type="PROSITE" id="PS51419">
    <property type="entry name" value="RAB"/>
    <property type="match status" value="1"/>
</dbReference>
<protein>
    <submittedName>
        <fullName evidence="3">Ras family small GTPase</fullName>
    </submittedName>
</protein>
<dbReference type="SMART" id="SM00175">
    <property type="entry name" value="RAB"/>
    <property type="match status" value="1"/>
</dbReference>
<dbReference type="KEGG" id="ngr:NAEGRDRAFT_62305"/>
<dbReference type="Proteomes" id="UP000006671">
    <property type="component" value="Unassembled WGS sequence"/>
</dbReference>
<evidence type="ECO:0000256" key="2">
    <source>
        <dbReference type="ARBA" id="ARBA00023134"/>
    </source>
</evidence>
<evidence type="ECO:0000313" key="3">
    <source>
        <dbReference type="EMBL" id="EFC49726.1"/>
    </source>
</evidence>
<dbReference type="eggNOG" id="KOG0395">
    <property type="taxonomic scope" value="Eukaryota"/>
</dbReference>
<dbReference type="InterPro" id="IPR020849">
    <property type="entry name" value="Small_GTPase_Ras-type"/>
</dbReference>
<dbReference type="PANTHER" id="PTHR24070">
    <property type="entry name" value="RAS, DI-RAS, AND RHEB FAMILY MEMBERS OF SMALL GTPASE SUPERFAMILY"/>
    <property type="match status" value="1"/>
</dbReference>
<dbReference type="SUPFAM" id="SSF52540">
    <property type="entry name" value="P-loop containing nucleoside triphosphate hydrolases"/>
    <property type="match status" value="1"/>
</dbReference>
<gene>
    <name evidence="3" type="ORF">NAEGRDRAFT_62305</name>
</gene>
<dbReference type="NCBIfam" id="TIGR00231">
    <property type="entry name" value="small_GTP"/>
    <property type="match status" value="1"/>
</dbReference>
<dbReference type="GO" id="GO:0007165">
    <property type="term" value="P:signal transduction"/>
    <property type="evidence" value="ECO:0007669"/>
    <property type="project" value="InterPro"/>
</dbReference>
<dbReference type="PRINTS" id="PR00449">
    <property type="entry name" value="RASTRNSFRMNG"/>
</dbReference>
<keyword evidence="2" id="KW-0342">GTP-binding</keyword>
<dbReference type="PROSITE" id="PS51421">
    <property type="entry name" value="RAS"/>
    <property type="match status" value="1"/>
</dbReference>
<reference evidence="3 4" key="1">
    <citation type="journal article" date="2010" name="Cell">
        <title>The genome of Naegleria gruberi illuminates early eukaryotic versatility.</title>
        <authorList>
            <person name="Fritz-Laylin L.K."/>
            <person name="Prochnik S.E."/>
            <person name="Ginger M.L."/>
            <person name="Dacks J.B."/>
            <person name="Carpenter M.L."/>
            <person name="Field M.C."/>
            <person name="Kuo A."/>
            <person name="Paredez A."/>
            <person name="Chapman J."/>
            <person name="Pham J."/>
            <person name="Shu S."/>
            <person name="Neupane R."/>
            <person name="Cipriano M."/>
            <person name="Mancuso J."/>
            <person name="Tu H."/>
            <person name="Salamov A."/>
            <person name="Lindquist E."/>
            <person name="Shapiro H."/>
            <person name="Lucas S."/>
            <person name="Grigoriev I.V."/>
            <person name="Cande W.Z."/>
            <person name="Fulton C."/>
            <person name="Rokhsar D.S."/>
            <person name="Dawson S.C."/>
        </authorList>
    </citation>
    <scope>NUCLEOTIDE SEQUENCE [LARGE SCALE GENOMIC DNA]</scope>
    <source>
        <strain evidence="3 4">NEG-M</strain>
    </source>
</reference>
<dbReference type="GO" id="GO:0016020">
    <property type="term" value="C:membrane"/>
    <property type="evidence" value="ECO:0007669"/>
    <property type="project" value="InterPro"/>
</dbReference>
<dbReference type="Pfam" id="PF00071">
    <property type="entry name" value="Ras"/>
    <property type="match status" value="1"/>
</dbReference>
<keyword evidence="4" id="KW-1185">Reference proteome</keyword>
<sequence>MIEKNELKRKILLIRYLNRISIIPKNKKEIKTLNVTLNGLEYVGKSSLTLRFVTNNYAFENNDPTIEDNYSKQYNVDGIPILFDILDTAGQEEFRPLRGQYHHRNTDCFILVSSLENIKTVEECVSFLNSIGSNYQSINDIPIIFVLNKVDLLQDYKERMRKIEEFRKVIESLIEAYHLLNTKIIVTSAKSGECVNLLFEESERMVRFSNENDLKLLHQVVELDSKSTKALIKKQRKKKWW</sequence>
<dbReference type="InterPro" id="IPR027417">
    <property type="entry name" value="P-loop_NTPase"/>
</dbReference>
<dbReference type="SMART" id="SM00173">
    <property type="entry name" value="RAS"/>
    <property type="match status" value="1"/>
</dbReference>
<dbReference type="STRING" id="5762.D2V0I3"/>
<dbReference type="GeneID" id="8862795"/>
<evidence type="ECO:0000313" key="4">
    <source>
        <dbReference type="Proteomes" id="UP000006671"/>
    </source>
</evidence>